<dbReference type="Proteomes" id="UP001497680">
    <property type="component" value="Unassembled WGS sequence"/>
</dbReference>
<name>A0ACC0CJU7_9PEZI</name>
<evidence type="ECO:0000313" key="2">
    <source>
        <dbReference type="Proteomes" id="UP001497680"/>
    </source>
</evidence>
<proteinExistence type="predicted"/>
<sequence>MQCIPLPQTPIHPATVIQLDSSYVQGYDGQGFSTYPDRQGWPKRATSEWALLFETPPRDFVTFLERWLFFGLVQTAFPVEASSFITFAGSPDFPILTTECLPALVAKYRTKNSLSREALADFEQALRMHGLLCVVSTFSHYDIDMSEIRTLPEFIETAATMDPRNPNMVTATSFLFDVLLVASKGSDHREEGFAADHQVVTNSAYPWTSPVWNLLMQDGWCPAQLSMACSRSNTASLWFLHHLSRPSSDQEHPTIQPDNRLKRQPISPAESLCTTSSCKYRRLNDAIVTNQSSDGHLEKPKK</sequence>
<reference evidence="1 2" key="1">
    <citation type="journal article" date="2022" name="New Phytol.">
        <title>Ecological generalism drives hyperdiversity of secondary metabolite gene clusters in xylarialean endophytes.</title>
        <authorList>
            <person name="Franco M.E.E."/>
            <person name="Wisecaver J.H."/>
            <person name="Arnold A.E."/>
            <person name="Ju Y.M."/>
            <person name="Slot J.C."/>
            <person name="Ahrendt S."/>
            <person name="Moore L.P."/>
            <person name="Eastman K.E."/>
            <person name="Scott K."/>
            <person name="Konkel Z."/>
            <person name="Mondo S.J."/>
            <person name="Kuo A."/>
            <person name="Hayes R.D."/>
            <person name="Haridas S."/>
            <person name="Andreopoulos B."/>
            <person name="Riley R."/>
            <person name="LaButti K."/>
            <person name="Pangilinan J."/>
            <person name="Lipzen A."/>
            <person name="Amirebrahimi M."/>
            <person name="Yan J."/>
            <person name="Adam C."/>
            <person name="Keymanesh K."/>
            <person name="Ng V."/>
            <person name="Louie K."/>
            <person name="Northen T."/>
            <person name="Drula E."/>
            <person name="Henrissat B."/>
            <person name="Hsieh H.M."/>
            <person name="Youens-Clark K."/>
            <person name="Lutzoni F."/>
            <person name="Miadlikowska J."/>
            <person name="Eastwood D.C."/>
            <person name="Hamelin R.C."/>
            <person name="Grigoriev I.V."/>
            <person name="U'Ren J.M."/>
        </authorList>
    </citation>
    <scope>NUCLEOTIDE SEQUENCE [LARGE SCALE GENOMIC DNA]</scope>
    <source>
        <strain evidence="1 2">ER1909</strain>
    </source>
</reference>
<organism evidence="1 2">
    <name type="scientific">Hypoxylon rubiginosum</name>
    <dbReference type="NCBI Taxonomy" id="110542"/>
    <lineage>
        <taxon>Eukaryota</taxon>
        <taxon>Fungi</taxon>
        <taxon>Dikarya</taxon>
        <taxon>Ascomycota</taxon>
        <taxon>Pezizomycotina</taxon>
        <taxon>Sordariomycetes</taxon>
        <taxon>Xylariomycetidae</taxon>
        <taxon>Xylariales</taxon>
        <taxon>Hypoxylaceae</taxon>
        <taxon>Hypoxylon</taxon>
    </lineage>
</organism>
<comment type="caution">
    <text evidence="1">The sequence shown here is derived from an EMBL/GenBank/DDBJ whole genome shotgun (WGS) entry which is preliminary data.</text>
</comment>
<keyword evidence="2" id="KW-1185">Reference proteome</keyword>
<gene>
    <name evidence="1" type="ORF">F4821DRAFT_251190</name>
</gene>
<protein>
    <submittedName>
        <fullName evidence="1">Uncharacterized protein</fullName>
    </submittedName>
</protein>
<evidence type="ECO:0000313" key="1">
    <source>
        <dbReference type="EMBL" id="KAI6080600.1"/>
    </source>
</evidence>
<dbReference type="EMBL" id="MU394433">
    <property type="protein sequence ID" value="KAI6080600.1"/>
    <property type="molecule type" value="Genomic_DNA"/>
</dbReference>
<accession>A0ACC0CJU7</accession>